<gene>
    <name evidence="1" type="ORF">ACFQDL_28690</name>
</gene>
<dbReference type="RefSeq" id="WP_379912152.1">
    <property type="nucleotide sequence ID" value="NZ_JBHSWE010000001.1"/>
</dbReference>
<keyword evidence="2" id="KW-1185">Reference proteome</keyword>
<accession>A0ABW2A7V2</accession>
<evidence type="ECO:0000313" key="2">
    <source>
        <dbReference type="Proteomes" id="UP001596422"/>
    </source>
</evidence>
<sequence length="52" mass="6071">MNCLTRLIKRLRLPLHEPVANRPDLHTLEDIGIDPMGTELMRDLHLWRDLAA</sequence>
<dbReference type="EMBL" id="JBHSWE010000001">
    <property type="protein sequence ID" value="MFC6673625.1"/>
    <property type="molecule type" value="Genomic_DNA"/>
</dbReference>
<name>A0ABW2A7V2_9GAMM</name>
<dbReference type="Proteomes" id="UP001596422">
    <property type="component" value="Unassembled WGS sequence"/>
</dbReference>
<protein>
    <recommendedName>
        <fullName evidence="3">DUF1127 domain-containing protein</fullName>
    </recommendedName>
</protein>
<evidence type="ECO:0008006" key="3">
    <source>
        <dbReference type="Google" id="ProtNLM"/>
    </source>
</evidence>
<comment type="caution">
    <text evidence="1">The sequence shown here is derived from an EMBL/GenBank/DDBJ whole genome shotgun (WGS) entry which is preliminary data.</text>
</comment>
<evidence type="ECO:0000313" key="1">
    <source>
        <dbReference type="EMBL" id="MFC6673625.1"/>
    </source>
</evidence>
<proteinExistence type="predicted"/>
<organism evidence="1 2">
    <name type="scientific">Marinobacterium aestuariivivens</name>
    <dbReference type="NCBI Taxonomy" id="1698799"/>
    <lineage>
        <taxon>Bacteria</taxon>
        <taxon>Pseudomonadati</taxon>
        <taxon>Pseudomonadota</taxon>
        <taxon>Gammaproteobacteria</taxon>
        <taxon>Oceanospirillales</taxon>
        <taxon>Oceanospirillaceae</taxon>
        <taxon>Marinobacterium</taxon>
    </lineage>
</organism>
<reference evidence="2" key="1">
    <citation type="journal article" date="2019" name="Int. J. Syst. Evol. Microbiol.">
        <title>The Global Catalogue of Microorganisms (GCM) 10K type strain sequencing project: providing services to taxonomists for standard genome sequencing and annotation.</title>
        <authorList>
            <consortium name="The Broad Institute Genomics Platform"/>
            <consortium name="The Broad Institute Genome Sequencing Center for Infectious Disease"/>
            <person name="Wu L."/>
            <person name="Ma J."/>
        </authorList>
    </citation>
    <scope>NUCLEOTIDE SEQUENCE [LARGE SCALE GENOMIC DNA]</scope>
    <source>
        <strain evidence="2">NBRC 111756</strain>
    </source>
</reference>